<evidence type="ECO:0000313" key="2">
    <source>
        <dbReference type="EMBL" id="SNQ59777.1"/>
    </source>
</evidence>
<protein>
    <recommendedName>
        <fullName evidence="1">DUF7343 domain-containing protein</fullName>
    </recommendedName>
</protein>
<reference evidence="3" key="1">
    <citation type="submission" date="2017-06" db="EMBL/GenBank/DDBJ databases">
        <authorList>
            <person name="Cremers G."/>
        </authorList>
    </citation>
    <scope>NUCLEOTIDE SEQUENCE [LARGE SCALE GENOMIC DNA]</scope>
</reference>
<dbReference type="Proteomes" id="UP000218615">
    <property type="component" value="Unassembled WGS sequence"/>
</dbReference>
<gene>
    <name evidence="2" type="ORF">MNV_1330011</name>
</gene>
<accession>A0A284VKR3</accession>
<dbReference type="Gene3D" id="1.10.10.10">
    <property type="entry name" value="Winged helix-like DNA-binding domain superfamily/Winged helix DNA-binding domain"/>
    <property type="match status" value="1"/>
</dbReference>
<dbReference type="AlphaFoldDB" id="A0A284VKR3"/>
<sequence length="138" mass="15234">MEQCLESIEPLSDRLRNLSQMVEKLSRDALNVVSYANNLIIELATNPQPRNTALKRECEVNREVVFLPAFLAGIDGYENEIEKLLSDAGGAAFQSDIVNAAGLSKSAISVVLSRMHKDGKIVKIRRGRENLIRLNGSP</sequence>
<dbReference type="InterPro" id="IPR055767">
    <property type="entry name" value="DUF7343"/>
</dbReference>
<keyword evidence="3" id="KW-1185">Reference proteome</keyword>
<dbReference type="SUPFAM" id="SSF46785">
    <property type="entry name" value="Winged helix' DNA-binding domain"/>
    <property type="match status" value="1"/>
</dbReference>
<dbReference type="Pfam" id="PF24034">
    <property type="entry name" value="DUF7343"/>
    <property type="match status" value="1"/>
</dbReference>
<dbReference type="InterPro" id="IPR036390">
    <property type="entry name" value="WH_DNA-bd_sf"/>
</dbReference>
<evidence type="ECO:0000313" key="3">
    <source>
        <dbReference type="Proteomes" id="UP000218615"/>
    </source>
</evidence>
<proteinExistence type="predicted"/>
<feature type="domain" description="DUF7343" evidence="1">
    <location>
        <begin position="78"/>
        <end position="134"/>
    </location>
</feature>
<name>A0A284VKR3_9EURY</name>
<organism evidence="2 3">
    <name type="scientific">Candidatus Methanoperedens nitratireducens</name>
    <dbReference type="NCBI Taxonomy" id="1392998"/>
    <lineage>
        <taxon>Archaea</taxon>
        <taxon>Methanobacteriati</taxon>
        <taxon>Methanobacteriota</taxon>
        <taxon>Stenosarchaea group</taxon>
        <taxon>Methanomicrobia</taxon>
        <taxon>Methanosarcinales</taxon>
        <taxon>ANME-2 cluster</taxon>
        <taxon>Candidatus Methanoperedentaceae</taxon>
        <taxon>Candidatus Methanoperedens</taxon>
    </lineage>
</organism>
<dbReference type="InterPro" id="IPR036388">
    <property type="entry name" value="WH-like_DNA-bd_sf"/>
</dbReference>
<evidence type="ECO:0000259" key="1">
    <source>
        <dbReference type="Pfam" id="PF24034"/>
    </source>
</evidence>
<dbReference type="EMBL" id="FZMP01000039">
    <property type="protein sequence ID" value="SNQ59777.1"/>
    <property type="molecule type" value="Genomic_DNA"/>
</dbReference>